<organism evidence="1">
    <name type="scientific">Arion vulgaris</name>
    <dbReference type="NCBI Taxonomy" id="1028688"/>
    <lineage>
        <taxon>Eukaryota</taxon>
        <taxon>Metazoa</taxon>
        <taxon>Spiralia</taxon>
        <taxon>Lophotrochozoa</taxon>
        <taxon>Mollusca</taxon>
        <taxon>Gastropoda</taxon>
        <taxon>Heterobranchia</taxon>
        <taxon>Euthyneura</taxon>
        <taxon>Panpulmonata</taxon>
        <taxon>Eupulmonata</taxon>
        <taxon>Stylommatophora</taxon>
        <taxon>Helicina</taxon>
        <taxon>Arionoidea</taxon>
        <taxon>Arionidae</taxon>
        <taxon>Arion</taxon>
    </lineage>
</organism>
<sequence length="49" mass="5508">PHWKHLGVSVFNKAVKRHVLLNTSTTAEAGHMTYEGETFQRTGRVAKLC</sequence>
<accession>A0A0B7AVM0</accession>
<dbReference type="EMBL" id="HACG01038204">
    <property type="protein sequence ID" value="CEK85069.1"/>
    <property type="molecule type" value="Transcribed_RNA"/>
</dbReference>
<evidence type="ECO:0000313" key="1">
    <source>
        <dbReference type="EMBL" id="CEK85069.1"/>
    </source>
</evidence>
<reference evidence="1" key="1">
    <citation type="submission" date="2014-12" db="EMBL/GenBank/DDBJ databases">
        <title>Insight into the proteome of Arion vulgaris.</title>
        <authorList>
            <person name="Aradska J."/>
            <person name="Bulat T."/>
            <person name="Smidak R."/>
            <person name="Sarate P."/>
            <person name="Gangsoo J."/>
            <person name="Sialana F."/>
            <person name="Bilban M."/>
            <person name="Lubec G."/>
        </authorList>
    </citation>
    <scope>NUCLEOTIDE SEQUENCE</scope>
    <source>
        <tissue evidence="1">Skin</tissue>
    </source>
</reference>
<gene>
    <name evidence="1" type="primary">ORF146088</name>
</gene>
<name>A0A0B7AVM0_9EUPU</name>
<dbReference type="AlphaFoldDB" id="A0A0B7AVM0"/>
<feature type="non-terminal residue" evidence="1">
    <location>
        <position position="1"/>
    </location>
</feature>
<protein>
    <submittedName>
        <fullName evidence="1">Uncharacterized protein</fullName>
    </submittedName>
</protein>
<proteinExistence type="predicted"/>